<evidence type="ECO:0000313" key="5">
    <source>
        <dbReference type="EMBL" id="TDP93387.1"/>
    </source>
</evidence>
<proteinExistence type="predicted"/>
<keyword evidence="2" id="KW-0238">DNA-binding</keyword>
<evidence type="ECO:0000256" key="3">
    <source>
        <dbReference type="ARBA" id="ARBA00023163"/>
    </source>
</evidence>
<dbReference type="RefSeq" id="WP_133616419.1">
    <property type="nucleotide sequence ID" value="NZ_SNYA01000003.1"/>
</dbReference>
<dbReference type="SUPFAM" id="SSF53822">
    <property type="entry name" value="Periplasmic binding protein-like I"/>
    <property type="match status" value="1"/>
</dbReference>
<feature type="domain" description="HTH lacI-type" evidence="4">
    <location>
        <begin position="2"/>
        <end position="56"/>
    </location>
</feature>
<dbReference type="PROSITE" id="PS50932">
    <property type="entry name" value="HTH_LACI_2"/>
    <property type="match status" value="1"/>
</dbReference>
<dbReference type="GO" id="GO:0003700">
    <property type="term" value="F:DNA-binding transcription factor activity"/>
    <property type="evidence" value="ECO:0007669"/>
    <property type="project" value="TreeGrafter"/>
</dbReference>
<dbReference type="InterPro" id="IPR010982">
    <property type="entry name" value="Lambda_DNA-bd_dom_sf"/>
</dbReference>
<gene>
    <name evidence="5" type="ORF">EDF62_1366</name>
</gene>
<dbReference type="PRINTS" id="PR00036">
    <property type="entry name" value="HTHLACI"/>
</dbReference>
<keyword evidence="1" id="KW-0805">Transcription regulation</keyword>
<dbReference type="Gene3D" id="1.10.260.40">
    <property type="entry name" value="lambda repressor-like DNA-binding domains"/>
    <property type="match status" value="1"/>
</dbReference>
<protein>
    <submittedName>
        <fullName evidence="5">LacI family transcriptional regulator</fullName>
    </submittedName>
</protein>
<reference evidence="5 6" key="1">
    <citation type="submission" date="2019-03" db="EMBL/GenBank/DDBJ databases">
        <title>Genomic analyses of the natural microbiome of Caenorhabditis elegans.</title>
        <authorList>
            <person name="Samuel B."/>
        </authorList>
    </citation>
    <scope>NUCLEOTIDE SEQUENCE [LARGE SCALE GENOMIC DNA]</scope>
    <source>
        <strain evidence="5 6">JUb18</strain>
    </source>
</reference>
<organism evidence="5 6">
    <name type="scientific">Leucobacter luti</name>
    <dbReference type="NCBI Taxonomy" id="340320"/>
    <lineage>
        <taxon>Bacteria</taxon>
        <taxon>Bacillati</taxon>
        <taxon>Actinomycetota</taxon>
        <taxon>Actinomycetes</taxon>
        <taxon>Micrococcales</taxon>
        <taxon>Microbacteriaceae</taxon>
        <taxon>Leucobacter</taxon>
    </lineage>
</organism>
<dbReference type="InterPro" id="IPR046335">
    <property type="entry name" value="LacI/GalR-like_sensor"/>
</dbReference>
<dbReference type="SUPFAM" id="SSF47413">
    <property type="entry name" value="lambda repressor-like DNA-binding domains"/>
    <property type="match status" value="1"/>
</dbReference>
<dbReference type="OrthoDB" id="37081at2"/>
<evidence type="ECO:0000313" key="6">
    <source>
        <dbReference type="Proteomes" id="UP000295601"/>
    </source>
</evidence>
<evidence type="ECO:0000256" key="1">
    <source>
        <dbReference type="ARBA" id="ARBA00023015"/>
    </source>
</evidence>
<dbReference type="PANTHER" id="PTHR30146">
    <property type="entry name" value="LACI-RELATED TRANSCRIPTIONAL REPRESSOR"/>
    <property type="match status" value="1"/>
</dbReference>
<dbReference type="PANTHER" id="PTHR30146:SF109">
    <property type="entry name" value="HTH-TYPE TRANSCRIPTIONAL REGULATOR GALS"/>
    <property type="match status" value="1"/>
</dbReference>
<dbReference type="EMBL" id="SNYA01000003">
    <property type="protein sequence ID" value="TDP93387.1"/>
    <property type="molecule type" value="Genomic_DNA"/>
</dbReference>
<dbReference type="AlphaFoldDB" id="A0A4R6S2V2"/>
<evidence type="ECO:0000256" key="2">
    <source>
        <dbReference type="ARBA" id="ARBA00023125"/>
    </source>
</evidence>
<dbReference type="InterPro" id="IPR028082">
    <property type="entry name" value="Peripla_BP_I"/>
</dbReference>
<keyword evidence="6" id="KW-1185">Reference proteome</keyword>
<dbReference type="CDD" id="cd06267">
    <property type="entry name" value="PBP1_LacI_sugar_binding-like"/>
    <property type="match status" value="1"/>
</dbReference>
<comment type="caution">
    <text evidence="5">The sequence shown here is derived from an EMBL/GenBank/DDBJ whole genome shotgun (WGS) entry which is preliminary data.</text>
</comment>
<dbReference type="GO" id="GO:0000976">
    <property type="term" value="F:transcription cis-regulatory region binding"/>
    <property type="evidence" value="ECO:0007669"/>
    <property type="project" value="TreeGrafter"/>
</dbReference>
<sequence>MATIRDVATLAGVSAGTVSNVLNRPSYVRAETRERVMQAIAELEFIPDQRSRQFRPGRTHTIGISVAELGNPFFVDVALGAEEVCRENDLGVVLCNSGYDPTLESHNLDLLVQQRVQGIIITPVDENSSRLESLKDRGVPMVFVDRVGDDRDVWSVGVDDREGGRLAARHLVDRGHRRIAFLGHPHRSPKVKLRYQGAREVVNQSDGDITLELVSAASWTVEEGRRVGAQLAARPGDKRPTAVFCANDMLALGLTQELLRNGLSVPGDIAVVGYDDIEWAGVGAVPLTTISQPRTLLGRTAVEMMIRLINRSGPLPEANHIILKPELVVRDSA</sequence>
<dbReference type="Pfam" id="PF13377">
    <property type="entry name" value="Peripla_BP_3"/>
    <property type="match status" value="1"/>
</dbReference>
<dbReference type="Proteomes" id="UP000295601">
    <property type="component" value="Unassembled WGS sequence"/>
</dbReference>
<dbReference type="SMART" id="SM00354">
    <property type="entry name" value="HTH_LACI"/>
    <property type="match status" value="1"/>
</dbReference>
<dbReference type="PROSITE" id="PS00356">
    <property type="entry name" value="HTH_LACI_1"/>
    <property type="match status" value="1"/>
</dbReference>
<dbReference type="CDD" id="cd01392">
    <property type="entry name" value="HTH_LacI"/>
    <property type="match status" value="1"/>
</dbReference>
<dbReference type="Gene3D" id="3.40.50.2300">
    <property type="match status" value="2"/>
</dbReference>
<accession>A0A4R6S2V2</accession>
<dbReference type="Pfam" id="PF00356">
    <property type="entry name" value="LacI"/>
    <property type="match status" value="1"/>
</dbReference>
<evidence type="ECO:0000259" key="4">
    <source>
        <dbReference type="PROSITE" id="PS50932"/>
    </source>
</evidence>
<dbReference type="InterPro" id="IPR000843">
    <property type="entry name" value="HTH_LacI"/>
</dbReference>
<keyword evidence="3" id="KW-0804">Transcription</keyword>
<name>A0A4R6S2V2_9MICO</name>